<dbReference type="Proteomes" id="UP001207654">
    <property type="component" value="Unassembled WGS sequence"/>
</dbReference>
<dbReference type="EMBL" id="JAPNKA010000001">
    <property type="protein sequence ID" value="MCY1076340.1"/>
    <property type="molecule type" value="Genomic_DNA"/>
</dbReference>
<dbReference type="SUPFAM" id="SSF56349">
    <property type="entry name" value="DNA breaking-rejoining enzymes"/>
    <property type="match status" value="1"/>
</dbReference>
<dbReference type="PANTHER" id="PTHR30349:SF64">
    <property type="entry name" value="PROPHAGE INTEGRASE INTD-RELATED"/>
    <property type="match status" value="1"/>
</dbReference>
<protein>
    <submittedName>
        <fullName evidence="5">Site-specific integrase</fullName>
    </submittedName>
</protein>
<keyword evidence="2" id="KW-0233">DNA recombination</keyword>
<name>A0ABT4A3W7_9BACT</name>
<dbReference type="Gene3D" id="1.10.443.10">
    <property type="entry name" value="Intergrase catalytic core"/>
    <property type="match status" value="1"/>
</dbReference>
<keyword evidence="1" id="KW-0229">DNA integration</keyword>
<dbReference type="InterPro" id="IPR011010">
    <property type="entry name" value="DNA_brk_join_enz"/>
</dbReference>
<sequence>MFVLRKMVQGRAYTVHLDARSETEAEAELALFMRDPEGYSTKREARQQQQESAVYVNAETVGRFLDAMRQAKTTERYLGNVGFYLATWAEALSGRDLRTVTLQELLRELARHKTARKNRITALKSFASWLREQGTLSLAEDPTVSLKVPVTRPEKAVREKGYSIETTERLYRAISGWEFTNFGQEETRRMTDVQCVRDVLCIHAKTGMHGTEIERLVKGEGKVAVFEDQGEIAATVTFIHKSGNVHRQSIDRQTLAAVQRLQARGAAPVDSHIRRVVARACETLGIEPVHFGEYRHSFVTWASECGQEVRPKAGGLPLAAIAAVVGHHSANTTKRFYDNVKVPPMIKIPLKLEHPDDPALFSVRRAQIRLVESA</sequence>
<accession>A0ABT4A3W7</accession>
<evidence type="ECO:0000313" key="6">
    <source>
        <dbReference type="Proteomes" id="UP001207654"/>
    </source>
</evidence>
<evidence type="ECO:0000256" key="1">
    <source>
        <dbReference type="ARBA" id="ARBA00022908"/>
    </source>
</evidence>
<comment type="caution">
    <text evidence="5">The sequence shown here is derived from an EMBL/GenBank/DDBJ whole genome shotgun (WGS) entry which is preliminary data.</text>
</comment>
<evidence type="ECO:0000259" key="4">
    <source>
        <dbReference type="PROSITE" id="PS51900"/>
    </source>
</evidence>
<evidence type="ECO:0000313" key="5">
    <source>
        <dbReference type="EMBL" id="MCY1076340.1"/>
    </source>
</evidence>
<reference evidence="5 6" key="1">
    <citation type="submission" date="2022-11" db="EMBL/GenBank/DDBJ databases">
        <title>Minimal conservation of predation-associated metabolite biosynthetic gene clusters underscores biosynthetic potential of Myxococcota including descriptions for ten novel species: Archangium lansinium sp. nov., Myxococcus landrumus sp. nov., Nannocystis bai.</title>
        <authorList>
            <person name="Ahearne A."/>
            <person name="Stevens C."/>
            <person name="Phillips K."/>
        </authorList>
    </citation>
    <scope>NUCLEOTIDE SEQUENCE [LARGE SCALE GENOMIC DNA]</scope>
    <source>
        <strain evidence="5 6">MIWBW</strain>
    </source>
</reference>
<keyword evidence="3" id="KW-0238">DNA-binding</keyword>
<dbReference type="InterPro" id="IPR050090">
    <property type="entry name" value="Tyrosine_recombinase_XerCD"/>
</dbReference>
<dbReference type="PANTHER" id="PTHR30349">
    <property type="entry name" value="PHAGE INTEGRASE-RELATED"/>
    <property type="match status" value="1"/>
</dbReference>
<dbReference type="PROSITE" id="PS51900">
    <property type="entry name" value="CB"/>
    <property type="match status" value="1"/>
</dbReference>
<dbReference type="InterPro" id="IPR013762">
    <property type="entry name" value="Integrase-like_cat_sf"/>
</dbReference>
<keyword evidence="6" id="KW-1185">Reference proteome</keyword>
<feature type="domain" description="Core-binding (CB)" evidence="4">
    <location>
        <begin position="55"/>
        <end position="131"/>
    </location>
</feature>
<proteinExistence type="predicted"/>
<evidence type="ECO:0000256" key="2">
    <source>
        <dbReference type="ARBA" id="ARBA00023172"/>
    </source>
</evidence>
<organism evidence="5 6">
    <name type="scientific">Archangium lansingense</name>
    <dbReference type="NCBI Taxonomy" id="2995310"/>
    <lineage>
        <taxon>Bacteria</taxon>
        <taxon>Pseudomonadati</taxon>
        <taxon>Myxococcota</taxon>
        <taxon>Myxococcia</taxon>
        <taxon>Myxococcales</taxon>
        <taxon>Cystobacterineae</taxon>
        <taxon>Archangiaceae</taxon>
        <taxon>Archangium</taxon>
    </lineage>
</organism>
<dbReference type="InterPro" id="IPR044068">
    <property type="entry name" value="CB"/>
</dbReference>
<evidence type="ECO:0000256" key="3">
    <source>
        <dbReference type="PROSITE-ProRule" id="PRU01248"/>
    </source>
</evidence>
<dbReference type="RefSeq" id="WP_267535233.1">
    <property type="nucleotide sequence ID" value="NZ_JAPNKA010000001.1"/>
</dbReference>
<gene>
    <name evidence="5" type="ORF">OV287_17835</name>
</gene>